<protein>
    <recommendedName>
        <fullName evidence="2">DUF4220 domain-containing protein</fullName>
    </recommendedName>
</protein>
<dbReference type="EMBL" id="BPVZ01000289">
    <property type="protein sequence ID" value="GKV49197.1"/>
    <property type="molecule type" value="Genomic_DNA"/>
</dbReference>
<dbReference type="PANTHER" id="PTHR31325">
    <property type="entry name" value="OS01G0798800 PROTEIN-RELATED"/>
    <property type="match status" value="1"/>
</dbReference>
<comment type="caution">
    <text evidence="3">The sequence shown here is derived from an EMBL/GenBank/DDBJ whole genome shotgun (WGS) entry which is preliminary data.</text>
</comment>
<feature type="signal peptide" evidence="1">
    <location>
        <begin position="1"/>
        <end position="19"/>
    </location>
</feature>
<proteinExistence type="predicted"/>
<reference evidence="3 4" key="1">
    <citation type="journal article" date="2021" name="Commun. Biol.">
        <title>The genome of Shorea leprosula (Dipterocarpaceae) highlights the ecological relevance of drought in aseasonal tropical rainforests.</title>
        <authorList>
            <person name="Ng K.K.S."/>
            <person name="Kobayashi M.J."/>
            <person name="Fawcett J.A."/>
            <person name="Hatakeyama M."/>
            <person name="Paape T."/>
            <person name="Ng C.H."/>
            <person name="Ang C.C."/>
            <person name="Tnah L.H."/>
            <person name="Lee C.T."/>
            <person name="Nishiyama T."/>
            <person name="Sese J."/>
            <person name="O'Brien M.J."/>
            <person name="Copetti D."/>
            <person name="Mohd Noor M.I."/>
            <person name="Ong R.C."/>
            <person name="Putra M."/>
            <person name="Sireger I.Z."/>
            <person name="Indrioko S."/>
            <person name="Kosugi Y."/>
            <person name="Izuno A."/>
            <person name="Isagi Y."/>
            <person name="Lee S.L."/>
            <person name="Shimizu K.K."/>
        </authorList>
    </citation>
    <scope>NUCLEOTIDE SEQUENCE [LARGE SCALE GENOMIC DNA]</scope>
    <source>
        <strain evidence="3">214</strain>
    </source>
</reference>
<feature type="domain" description="DUF4220" evidence="2">
    <location>
        <begin position="27"/>
        <end position="217"/>
    </location>
</feature>
<keyword evidence="4" id="KW-1185">Reference proteome</keyword>
<dbReference type="Pfam" id="PF13968">
    <property type="entry name" value="DUF4220"/>
    <property type="match status" value="1"/>
</dbReference>
<evidence type="ECO:0000313" key="4">
    <source>
        <dbReference type="Proteomes" id="UP001054252"/>
    </source>
</evidence>
<dbReference type="AlphaFoldDB" id="A0AAV5ML91"/>
<dbReference type="Proteomes" id="UP001054252">
    <property type="component" value="Unassembled WGS sequence"/>
</dbReference>
<dbReference type="InterPro" id="IPR025315">
    <property type="entry name" value="DUF4220"/>
</dbReference>
<dbReference type="InterPro" id="IPR007658">
    <property type="entry name" value="DUF594"/>
</dbReference>
<evidence type="ECO:0000259" key="2">
    <source>
        <dbReference type="Pfam" id="PF13968"/>
    </source>
</evidence>
<dbReference type="Pfam" id="PF04578">
    <property type="entry name" value="DUF594"/>
    <property type="match status" value="1"/>
</dbReference>
<organism evidence="3 4">
    <name type="scientific">Rubroshorea leprosula</name>
    <dbReference type="NCBI Taxonomy" id="152421"/>
    <lineage>
        <taxon>Eukaryota</taxon>
        <taxon>Viridiplantae</taxon>
        <taxon>Streptophyta</taxon>
        <taxon>Embryophyta</taxon>
        <taxon>Tracheophyta</taxon>
        <taxon>Spermatophyta</taxon>
        <taxon>Magnoliopsida</taxon>
        <taxon>eudicotyledons</taxon>
        <taxon>Gunneridae</taxon>
        <taxon>Pentapetalae</taxon>
        <taxon>rosids</taxon>
        <taxon>malvids</taxon>
        <taxon>Malvales</taxon>
        <taxon>Dipterocarpaceae</taxon>
        <taxon>Rubroshorea</taxon>
    </lineage>
</organism>
<accession>A0AAV5ML91</accession>
<gene>
    <name evidence="3" type="ORF">SLEP1_g55960</name>
</gene>
<feature type="chain" id="PRO_5043607707" description="DUF4220 domain-containing protein" evidence="1">
    <location>
        <begin position="20"/>
        <end position="358"/>
    </location>
</feature>
<evidence type="ECO:0000313" key="3">
    <source>
        <dbReference type="EMBL" id="GKV49197.1"/>
    </source>
</evidence>
<name>A0AAV5ML91_9ROSI</name>
<keyword evidence="1" id="KW-0732">Signal</keyword>
<sequence length="358" mass="40795">MVTYWELLQGLMLLWYGEGLLMAHEHEIHTEGEPDPTDMQGYNYLVNGDREEVEVTAPLYQKQVDITKAEIVTLQKVWQCQGKLLRGETGQRLKDICLSFALFRLLYRRFGGHPFSERGHDKTWRLVQKGLLSEEGDYNKVFRVIEVELYFLFDLFYTKYAVNFKGGQGFNKFKLLDAIFMVLGCIVAGKILSDYEPSDDLNLIIVGYISVDKLVTRWKLRHLISGSLDVPRQGLKGSHHIPLPEQHLATSLCEIATKEKSTLKTKEDFTVATKLSDYCAYLVAFAPRLIFYEAIVAESIFDEVLADFWAELMLFLAPTGDPRAHAEYLAKGGQFVTHLWALLSHASILPQSSTSQDV</sequence>
<evidence type="ECO:0000256" key="1">
    <source>
        <dbReference type="SAM" id="SignalP"/>
    </source>
</evidence>